<dbReference type="Pfam" id="PF05569">
    <property type="entry name" value="Peptidase_M56"/>
    <property type="match status" value="1"/>
</dbReference>
<dbReference type="EMBL" id="JBBHLI010000003">
    <property type="protein sequence ID" value="MEK9500787.1"/>
    <property type="molecule type" value="Genomic_DNA"/>
</dbReference>
<dbReference type="PANTHER" id="PTHR34978">
    <property type="entry name" value="POSSIBLE SENSOR-TRANSDUCER PROTEIN BLAR"/>
    <property type="match status" value="1"/>
</dbReference>
<evidence type="ECO:0000259" key="3">
    <source>
        <dbReference type="Pfam" id="PF07715"/>
    </source>
</evidence>
<protein>
    <submittedName>
        <fullName evidence="4">M56 family metallopeptidase</fullName>
    </submittedName>
</protein>
<organism evidence="4 5">
    <name type="scientific">Gaopeijia maritima</name>
    <dbReference type="NCBI Taxonomy" id="3119007"/>
    <lineage>
        <taxon>Bacteria</taxon>
        <taxon>Pseudomonadati</taxon>
        <taxon>Gemmatimonadota</taxon>
        <taxon>Longimicrobiia</taxon>
        <taxon>Gaopeijiales</taxon>
        <taxon>Gaopeijiaceae</taxon>
        <taxon>Gaopeijia</taxon>
    </lineage>
</organism>
<evidence type="ECO:0000256" key="1">
    <source>
        <dbReference type="SAM" id="Phobius"/>
    </source>
</evidence>
<evidence type="ECO:0000313" key="4">
    <source>
        <dbReference type="EMBL" id="MEK9500787.1"/>
    </source>
</evidence>
<dbReference type="InterPro" id="IPR037066">
    <property type="entry name" value="Plug_dom_sf"/>
</dbReference>
<keyword evidence="1" id="KW-0812">Transmembrane</keyword>
<accession>A0ABU9E7S5</accession>
<dbReference type="InterPro" id="IPR012910">
    <property type="entry name" value="Plug_dom"/>
</dbReference>
<dbReference type="CDD" id="cd07341">
    <property type="entry name" value="M56_BlaR1_MecR1_like"/>
    <property type="match status" value="1"/>
</dbReference>
<keyword evidence="1" id="KW-0472">Membrane</keyword>
<comment type="caution">
    <text evidence="4">The sequence shown here is derived from an EMBL/GenBank/DDBJ whole genome shotgun (WGS) entry which is preliminary data.</text>
</comment>
<feature type="transmembrane region" description="Helical" evidence="1">
    <location>
        <begin position="6"/>
        <end position="27"/>
    </location>
</feature>
<dbReference type="RefSeq" id="WP_405286634.1">
    <property type="nucleotide sequence ID" value="NZ_JBBHLI010000003.1"/>
</dbReference>
<gene>
    <name evidence="4" type="ORF">WI372_07350</name>
</gene>
<feature type="domain" description="Peptidase M56" evidence="2">
    <location>
        <begin position="36"/>
        <end position="265"/>
    </location>
</feature>
<feature type="transmembrane region" description="Helical" evidence="1">
    <location>
        <begin position="34"/>
        <end position="52"/>
    </location>
</feature>
<dbReference type="Proteomes" id="UP001484239">
    <property type="component" value="Unassembled WGS sequence"/>
</dbReference>
<evidence type="ECO:0000313" key="5">
    <source>
        <dbReference type="Proteomes" id="UP001484239"/>
    </source>
</evidence>
<dbReference type="SUPFAM" id="SSF56935">
    <property type="entry name" value="Porins"/>
    <property type="match status" value="1"/>
</dbReference>
<dbReference type="InterPro" id="IPR052173">
    <property type="entry name" value="Beta-lactam_resp_regulator"/>
</dbReference>
<feature type="domain" description="TonB-dependent receptor plug" evidence="3">
    <location>
        <begin position="343"/>
        <end position="402"/>
    </location>
</feature>
<dbReference type="Pfam" id="PF07715">
    <property type="entry name" value="Plug"/>
    <property type="match status" value="1"/>
</dbReference>
<feature type="transmembrane region" description="Helical" evidence="1">
    <location>
        <begin position="95"/>
        <end position="116"/>
    </location>
</feature>
<keyword evidence="5" id="KW-1185">Reference proteome</keyword>
<dbReference type="Gene3D" id="2.170.130.10">
    <property type="entry name" value="TonB-dependent receptor, plug domain"/>
    <property type="match status" value="1"/>
</dbReference>
<feature type="transmembrane region" description="Helical" evidence="1">
    <location>
        <begin position="184"/>
        <end position="206"/>
    </location>
</feature>
<keyword evidence="1" id="KW-1133">Transmembrane helix</keyword>
<dbReference type="InterPro" id="IPR008756">
    <property type="entry name" value="Peptidase_M56"/>
</dbReference>
<dbReference type="PANTHER" id="PTHR34978:SF3">
    <property type="entry name" value="SLR0241 PROTEIN"/>
    <property type="match status" value="1"/>
</dbReference>
<sequence length="483" mass="51738">MTLLHLMYAVAVGALLTGAAACVEAALRGSGRAARGVWVVALLATVSAPWWGPQLARMEPAVAGTVALEGEAPLTAAAAAAPSAWSIALRTPRPVLGWVWLVGGMMGVAVVSVGLARLEVRSRRWPTARMEGEEVAVSSDFGPALVGLRRPRTVLPRWAFTLAEREIALILEHERSHRRAGDGATLAAALLVAAACPWNPMVWLQFRKLRDAVEMDCDRRVLARGVSRPAYARVLVLVRLRAAESGVATAALVESGSSLERRLKTMRAFPWTRRRTVVSGLAAGALVALACETPAPSAVEVDESRTTVVEVEVPLVQTLHEGSVPHEVVVEGQECQDCHVEGKVIEVREIPATEPLIVVDGVIVSGGMETVQELVPDEIERIEVTKGEAARARYGERAAAGVVEIETKKAPPGEPVVVEGRAEPRGVIRLREVPPPPPAPEVEKEAGYTAVAIYEGDEPEVESVKEAPREVEVPLLRLRDRGN</sequence>
<name>A0ABU9E7S5_9BACT</name>
<evidence type="ECO:0000259" key="2">
    <source>
        <dbReference type="Pfam" id="PF05569"/>
    </source>
</evidence>
<proteinExistence type="predicted"/>
<reference evidence="4 5" key="1">
    <citation type="submission" date="2024-02" db="EMBL/GenBank/DDBJ databases">
        <title>A novel Gemmatimonadota bacterium.</title>
        <authorList>
            <person name="Du Z.-J."/>
            <person name="Ye Y.-Q."/>
        </authorList>
    </citation>
    <scope>NUCLEOTIDE SEQUENCE [LARGE SCALE GENOMIC DNA]</scope>
    <source>
        <strain evidence="4 5">DH-20</strain>
    </source>
</reference>